<dbReference type="EMBL" id="AP022574">
    <property type="protein sequence ID" value="BBX67631.1"/>
    <property type="molecule type" value="Genomic_DNA"/>
</dbReference>
<dbReference type="AlphaFoldDB" id="A0A7I7M604"/>
<gene>
    <name evidence="3" type="ORF">MPSYJ_10920</name>
</gene>
<dbReference type="KEGG" id="mpsc:MPSYJ_10920"/>
<dbReference type="Proteomes" id="UP000466514">
    <property type="component" value="Chromosome"/>
</dbReference>
<name>A0A7I7M604_9MYCO</name>
<protein>
    <submittedName>
        <fullName evidence="3">Uncharacterized protein</fullName>
    </submittedName>
</protein>
<dbReference type="RefSeq" id="WP_163720730.1">
    <property type="nucleotide sequence ID" value="NZ_AP022574.1"/>
</dbReference>
<feature type="signal peptide" evidence="2">
    <location>
        <begin position="1"/>
        <end position="26"/>
    </location>
</feature>
<keyword evidence="2" id="KW-0732">Signal</keyword>
<accession>A0A7I7M604</accession>
<keyword evidence="4" id="KW-1185">Reference proteome</keyword>
<sequence length="195" mass="19248">MKPLWAAVVVCVGAPALSLIIGTATGSADTGRAPHDTRATTRTTDQKTTGGIAISVAGIPLIHTGSSVATTLGLNVAIAVNNSQAGALSGVGNVVIATNNSVAGSFGNFNRVKADNHSTADALGNLNRVRATNGSTAAAIGNGNHVTADGGSTLSISGNSNRITARCGGSLEDPIDSSSDAQNNRIITVAPCTTS</sequence>
<evidence type="ECO:0000256" key="2">
    <source>
        <dbReference type="SAM" id="SignalP"/>
    </source>
</evidence>
<evidence type="ECO:0000256" key="1">
    <source>
        <dbReference type="SAM" id="MobiDB-lite"/>
    </source>
</evidence>
<feature type="chain" id="PRO_5039379006" evidence="2">
    <location>
        <begin position="27"/>
        <end position="195"/>
    </location>
</feature>
<evidence type="ECO:0000313" key="3">
    <source>
        <dbReference type="EMBL" id="BBX67631.1"/>
    </source>
</evidence>
<proteinExistence type="predicted"/>
<organism evidence="3 4">
    <name type="scientific">Mycolicibacterium psychrotolerans</name>
    <dbReference type="NCBI Taxonomy" id="216929"/>
    <lineage>
        <taxon>Bacteria</taxon>
        <taxon>Bacillati</taxon>
        <taxon>Actinomycetota</taxon>
        <taxon>Actinomycetes</taxon>
        <taxon>Mycobacteriales</taxon>
        <taxon>Mycobacteriaceae</taxon>
        <taxon>Mycolicibacterium</taxon>
    </lineage>
</organism>
<feature type="region of interest" description="Disordered" evidence="1">
    <location>
        <begin position="26"/>
        <end position="46"/>
    </location>
</feature>
<reference evidence="3 4" key="1">
    <citation type="journal article" date="2019" name="Emerg. Microbes Infect.">
        <title>Comprehensive subspecies identification of 175 nontuberculous mycobacteria species based on 7547 genomic profiles.</title>
        <authorList>
            <person name="Matsumoto Y."/>
            <person name="Kinjo T."/>
            <person name="Motooka D."/>
            <person name="Nabeya D."/>
            <person name="Jung N."/>
            <person name="Uechi K."/>
            <person name="Horii T."/>
            <person name="Iida T."/>
            <person name="Fujita J."/>
            <person name="Nakamura S."/>
        </authorList>
    </citation>
    <scope>NUCLEOTIDE SEQUENCE [LARGE SCALE GENOMIC DNA]</scope>
    <source>
        <strain evidence="3 4">JCM 13323</strain>
    </source>
</reference>
<evidence type="ECO:0000313" key="4">
    <source>
        <dbReference type="Proteomes" id="UP000466514"/>
    </source>
</evidence>